<comment type="caution">
    <text evidence="1">The sequence shown here is derived from an EMBL/GenBank/DDBJ whole genome shotgun (WGS) entry which is preliminary data.</text>
</comment>
<dbReference type="AlphaFoldDB" id="A0A9P8UBJ1"/>
<organism evidence="1 2">
    <name type="scientific">Truncatella angustata</name>
    <dbReference type="NCBI Taxonomy" id="152316"/>
    <lineage>
        <taxon>Eukaryota</taxon>
        <taxon>Fungi</taxon>
        <taxon>Dikarya</taxon>
        <taxon>Ascomycota</taxon>
        <taxon>Pezizomycotina</taxon>
        <taxon>Sordariomycetes</taxon>
        <taxon>Xylariomycetidae</taxon>
        <taxon>Amphisphaeriales</taxon>
        <taxon>Sporocadaceae</taxon>
        <taxon>Truncatella</taxon>
    </lineage>
</organism>
<evidence type="ECO:0000313" key="2">
    <source>
        <dbReference type="Proteomes" id="UP000758603"/>
    </source>
</evidence>
<dbReference type="GeneID" id="70123945"/>
<name>A0A9P8UBJ1_9PEZI</name>
<sequence length="340" mass="38304">MPRSPDDLKALESCIQAMRGYIAGNIDSRAWKRDASNSLQTSTIGTQWHDRMCMATSWLRKGKVDSAFRIFRKCTHNYEKILVAFEPRLFIITCHAILRLAGKWPDLGRSILQQMYALATITFQTPDYPVVTFLRSILKLGSAKFREFGLAYARNCVAVFQEHLLQTSQFLVDITIETTTDLVSFGVMDGASAISALSELVTALQPLKERCLDVLSIKTRIAWNYYRMGNCVQGLSLTTNIISESHSYPPSPDQAEVVRGCHVLSFCTNRRLRYLLDATVAGEELVKYCIATYGIGHKNTVDVLSDYMDFLKEDGDLSVLNSISQTLHKAVDQIYNDEDI</sequence>
<accession>A0A9P8UBJ1</accession>
<proteinExistence type="predicted"/>
<evidence type="ECO:0000313" key="1">
    <source>
        <dbReference type="EMBL" id="KAH6640027.1"/>
    </source>
</evidence>
<protein>
    <submittedName>
        <fullName evidence="1">Uncharacterized protein</fullName>
    </submittedName>
</protein>
<dbReference type="OrthoDB" id="5308957at2759"/>
<keyword evidence="2" id="KW-1185">Reference proteome</keyword>
<dbReference type="EMBL" id="JAGPXC010000014">
    <property type="protein sequence ID" value="KAH6640027.1"/>
    <property type="molecule type" value="Genomic_DNA"/>
</dbReference>
<dbReference type="Proteomes" id="UP000758603">
    <property type="component" value="Unassembled WGS sequence"/>
</dbReference>
<gene>
    <name evidence="1" type="ORF">BKA67DRAFT_139462</name>
</gene>
<reference evidence="1" key="1">
    <citation type="journal article" date="2021" name="Nat. Commun.">
        <title>Genetic determinants of endophytism in the Arabidopsis root mycobiome.</title>
        <authorList>
            <person name="Mesny F."/>
            <person name="Miyauchi S."/>
            <person name="Thiergart T."/>
            <person name="Pickel B."/>
            <person name="Atanasova L."/>
            <person name="Karlsson M."/>
            <person name="Huettel B."/>
            <person name="Barry K.W."/>
            <person name="Haridas S."/>
            <person name="Chen C."/>
            <person name="Bauer D."/>
            <person name="Andreopoulos W."/>
            <person name="Pangilinan J."/>
            <person name="LaButti K."/>
            <person name="Riley R."/>
            <person name="Lipzen A."/>
            <person name="Clum A."/>
            <person name="Drula E."/>
            <person name="Henrissat B."/>
            <person name="Kohler A."/>
            <person name="Grigoriev I.V."/>
            <person name="Martin F.M."/>
            <person name="Hacquard S."/>
        </authorList>
    </citation>
    <scope>NUCLEOTIDE SEQUENCE</scope>
    <source>
        <strain evidence="1">MPI-SDFR-AT-0073</strain>
    </source>
</reference>
<dbReference type="RefSeq" id="XP_045951101.1">
    <property type="nucleotide sequence ID" value="XM_046095052.1"/>
</dbReference>